<dbReference type="KEGG" id="tsi:TSIB_1977"/>
<sequence>MPHGFLLPYLLGMFFIEVGLLWTLRKENLPLKSLLVYFGTATVLEFPYAPFKGLLTGYFDGIFLFVLPWYLSALAGLVISLKLLSRRL</sequence>
<keyword evidence="1" id="KW-0472">Membrane</keyword>
<gene>
    <name evidence="2" type="ordered locus">TSIB_1977</name>
</gene>
<feature type="transmembrane region" description="Helical" evidence="1">
    <location>
        <begin position="31"/>
        <end position="49"/>
    </location>
</feature>
<dbReference type="EMBL" id="CP001463">
    <property type="protein sequence ID" value="ACS91026.1"/>
    <property type="molecule type" value="Genomic_DNA"/>
</dbReference>
<dbReference type="HOGENOM" id="CLU_2461954_0_0_2"/>
<keyword evidence="3" id="KW-1185">Reference proteome</keyword>
<evidence type="ECO:0000256" key="1">
    <source>
        <dbReference type="SAM" id="Phobius"/>
    </source>
</evidence>
<proteinExistence type="predicted"/>
<organism evidence="2 3">
    <name type="scientific">Thermococcus sibiricus (strain DSM 12597 / MM 739)</name>
    <dbReference type="NCBI Taxonomy" id="604354"/>
    <lineage>
        <taxon>Archaea</taxon>
        <taxon>Methanobacteriati</taxon>
        <taxon>Methanobacteriota</taxon>
        <taxon>Thermococci</taxon>
        <taxon>Thermococcales</taxon>
        <taxon>Thermococcaceae</taxon>
        <taxon>Thermococcus</taxon>
    </lineage>
</organism>
<keyword evidence="1" id="KW-1133">Transmembrane helix</keyword>
<dbReference type="Proteomes" id="UP000009079">
    <property type="component" value="Chromosome"/>
</dbReference>
<accession>C6A045</accession>
<reference evidence="2 3" key="1">
    <citation type="journal article" date="2009" name="Appl. Environ. Microbiol.">
        <title>Metabolic versatility and indigenous origin of the archaeon Thermococcus sibiricus, isolated from a siberian oil reservoir, as revealed by genome analysis.</title>
        <authorList>
            <person name="Mardanov A.V."/>
            <person name="Ravin N.V."/>
            <person name="Svetlitchnyi V.A."/>
            <person name="Beletsky A.V."/>
            <person name="Miroshnichenko M.L."/>
            <person name="Bonch-Osmolovskaya E.A."/>
            <person name="Skryabin K.G."/>
        </authorList>
    </citation>
    <scope>NUCLEOTIDE SEQUENCE [LARGE SCALE GENOMIC DNA]</scope>
    <source>
        <strain evidence="3">DSM 12597 / MM 739</strain>
    </source>
</reference>
<name>C6A045_THESM</name>
<feature type="transmembrane region" description="Helical" evidence="1">
    <location>
        <begin position="6"/>
        <end position="24"/>
    </location>
</feature>
<evidence type="ECO:0000313" key="2">
    <source>
        <dbReference type="EMBL" id="ACS91026.1"/>
    </source>
</evidence>
<dbReference type="AlphaFoldDB" id="C6A045"/>
<protein>
    <submittedName>
        <fullName evidence="2">Uncharacterized protein</fullName>
    </submittedName>
</protein>
<keyword evidence="1" id="KW-0812">Transmembrane</keyword>
<feature type="transmembrane region" description="Helical" evidence="1">
    <location>
        <begin position="61"/>
        <end position="84"/>
    </location>
</feature>
<evidence type="ECO:0000313" key="3">
    <source>
        <dbReference type="Proteomes" id="UP000009079"/>
    </source>
</evidence>